<reference evidence="1 2" key="1">
    <citation type="submission" date="2023-03" db="EMBL/GenBank/DDBJ databases">
        <title>High recombination rates correlate with genetic variation in Cardiocondyla obscurior ants.</title>
        <authorList>
            <person name="Errbii M."/>
        </authorList>
    </citation>
    <scope>NUCLEOTIDE SEQUENCE [LARGE SCALE GENOMIC DNA]</scope>
    <source>
        <strain evidence="1">Alpha-2009</strain>
        <tissue evidence="1">Whole body</tissue>
    </source>
</reference>
<dbReference type="Proteomes" id="UP001430953">
    <property type="component" value="Unassembled WGS sequence"/>
</dbReference>
<accession>A0AAW2EDL3</accession>
<dbReference type="AlphaFoldDB" id="A0AAW2EDL3"/>
<keyword evidence="2" id="KW-1185">Reference proteome</keyword>
<evidence type="ECO:0000313" key="2">
    <source>
        <dbReference type="Proteomes" id="UP001430953"/>
    </source>
</evidence>
<proteinExistence type="predicted"/>
<evidence type="ECO:0000313" key="1">
    <source>
        <dbReference type="EMBL" id="KAL0101788.1"/>
    </source>
</evidence>
<name>A0AAW2EDL3_9HYME</name>
<gene>
    <name evidence="1" type="ORF">PUN28_019138</name>
</gene>
<organism evidence="1 2">
    <name type="scientific">Cardiocondyla obscurior</name>
    <dbReference type="NCBI Taxonomy" id="286306"/>
    <lineage>
        <taxon>Eukaryota</taxon>
        <taxon>Metazoa</taxon>
        <taxon>Ecdysozoa</taxon>
        <taxon>Arthropoda</taxon>
        <taxon>Hexapoda</taxon>
        <taxon>Insecta</taxon>
        <taxon>Pterygota</taxon>
        <taxon>Neoptera</taxon>
        <taxon>Endopterygota</taxon>
        <taxon>Hymenoptera</taxon>
        <taxon>Apocrita</taxon>
        <taxon>Aculeata</taxon>
        <taxon>Formicoidea</taxon>
        <taxon>Formicidae</taxon>
        <taxon>Myrmicinae</taxon>
        <taxon>Cardiocondyla</taxon>
    </lineage>
</organism>
<dbReference type="EMBL" id="JADYXP020000024">
    <property type="protein sequence ID" value="KAL0101788.1"/>
    <property type="molecule type" value="Genomic_DNA"/>
</dbReference>
<protein>
    <submittedName>
        <fullName evidence="1">Uncharacterized protein</fullName>
    </submittedName>
</protein>
<comment type="caution">
    <text evidence="1">The sequence shown here is derived from an EMBL/GenBank/DDBJ whole genome shotgun (WGS) entry which is preliminary data.</text>
</comment>
<sequence>MVIVPFSNAGRFKRNFMQCLQLDKEREREREKERFIVPRDLTFTYSQWSNVHRRSRYGICRDDGRF</sequence>